<proteinExistence type="predicted"/>
<dbReference type="InterPro" id="IPR022791">
    <property type="entry name" value="L-PG_synthase/AglD"/>
</dbReference>
<evidence type="ECO:0000313" key="8">
    <source>
        <dbReference type="EMBL" id="RFU36418.1"/>
    </source>
</evidence>
<evidence type="ECO:0000256" key="4">
    <source>
        <dbReference type="ARBA" id="ARBA00022989"/>
    </source>
</evidence>
<comment type="subcellular location">
    <subcellularLocation>
        <location evidence="1">Cell membrane</location>
        <topology evidence="1">Multi-pass membrane protein</topology>
    </subcellularLocation>
</comment>
<evidence type="ECO:0000256" key="3">
    <source>
        <dbReference type="ARBA" id="ARBA00022692"/>
    </source>
</evidence>
<keyword evidence="2" id="KW-1003">Cell membrane</keyword>
<evidence type="ECO:0000313" key="9">
    <source>
        <dbReference type="Proteomes" id="UP000261811"/>
    </source>
</evidence>
<evidence type="ECO:0000256" key="6">
    <source>
        <dbReference type="SAM" id="MobiDB-lite"/>
    </source>
</evidence>
<feature type="transmembrane region" description="Helical" evidence="7">
    <location>
        <begin position="283"/>
        <end position="301"/>
    </location>
</feature>
<feature type="region of interest" description="Disordered" evidence="6">
    <location>
        <begin position="359"/>
        <end position="379"/>
    </location>
</feature>
<keyword evidence="9" id="KW-1185">Reference proteome</keyword>
<protein>
    <submittedName>
        <fullName evidence="8">Uncharacterized protein</fullName>
    </submittedName>
</protein>
<dbReference type="GO" id="GO:0005886">
    <property type="term" value="C:plasma membrane"/>
    <property type="evidence" value="ECO:0007669"/>
    <property type="project" value="UniProtKB-SubCell"/>
</dbReference>
<keyword evidence="5 7" id="KW-0472">Membrane</keyword>
<gene>
    <name evidence="8" type="ORF">DZF91_38160</name>
</gene>
<dbReference type="PANTHER" id="PTHR39087">
    <property type="entry name" value="UPF0104 MEMBRANE PROTEIN MJ1595"/>
    <property type="match status" value="1"/>
</dbReference>
<feature type="transmembrane region" description="Helical" evidence="7">
    <location>
        <begin position="86"/>
        <end position="105"/>
    </location>
</feature>
<keyword evidence="4 7" id="KW-1133">Transmembrane helix</keyword>
<name>A0A372JAK5_9ACTN</name>
<sequence>MENIAAGAGPAAPTVVTAAVGTPVARPRTAVSLFHRIRTTVTRSRWMRVVLALAPLAAIIIALILTRGISRALDAFATLGDARWEFLFPLSVLAALHYVLAGVALRGAAGRPLPLGRTILTQFTAAAANRVTPGGLGAAAVNTRYLVTRGMPVAGALVTVAVLQAAGAPADLLIMTAALILGGGDRLAPHLLSPFSFPLWPTVFLCVPLALVLLPVALRWGRRAIRSPAVVRALGGLSDLCRRPADLALTLSCSAGTTLVMAMAFALSVQAVPGTRTGGDDTLALLTAYLLGAAAGAAIPLPGSLGTTEATLLAALTALDIPTTPALQAVLLFRAVTFWAPVPVGLIAYRTLRPTPAFAPPSTDLPTTASAAAPTSVPS</sequence>
<dbReference type="PANTHER" id="PTHR39087:SF2">
    <property type="entry name" value="UPF0104 MEMBRANE PROTEIN MJ1595"/>
    <property type="match status" value="1"/>
</dbReference>
<dbReference type="AlphaFoldDB" id="A0A372JAK5"/>
<dbReference type="OrthoDB" id="3481606at2"/>
<dbReference type="Pfam" id="PF03706">
    <property type="entry name" value="LPG_synthase_TM"/>
    <property type="match status" value="1"/>
</dbReference>
<feature type="transmembrane region" description="Helical" evidence="7">
    <location>
        <begin position="247"/>
        <end position="271"/>
    </location>
</feature>
<dbReference type="EMBL" id="QURH01001051">
    <property type="protein sequence ID" value="RFU36418.1"/>
    <property type="molecule type" value="Genomic_DNA"/>
</dbReference>
<feature type="transmembrane region" description="Helical" evidence="7">
    <location>
        <begin position="153"/>
        <end position="179"/>
    </location>
</feature>
<comment type="caution">
    <text evidence="8">The sequence shown here is derived from an EMBL/GenBank/DDBJ whole genome shotgun (WGS) entry which is preliminary data.</text>
</comment>
<evidence type="ECO:0000256" key="1">
    <source>
        <dbReference type="ARBA" id="ARBA00004651"/>
    </source>
</evidence>
<evidence type="ECO:0000256" key="2">
    <source>
        <dbReference type="ARBA" id="ARBA00022475"/>
    </source>
</evidence>
<reference evidence="8 9" key="1">
    <citation type="submission" date="2018-08" db="EMBL/GenBank/DDBJ databases">
        <title>Actinomadura jelena sp. nov., a novel Actinomycete isolated from soil in Chad.</title>
        <authorList>
            <person name="Shi L."/>
        </authorList>
    </citation>
    <scope>NUCLEOTIDE SEQUENCE [LARGE SCALE GENOMIC DNA]</scope>
    <source>
        <strain evidence="8 9">NEAU-G17</strain>
    </source>
</reference>
<feature type="compositionally biased region" description="Low complexity" evidence="6">
    <location>
        <begin position="360"/>
        <end position="379"/>
    </location>
</feature>
<accession>A0A372JAK5</accession>
<feature type="transmembrane region" description="Helical" evidence="7">
    <location>
        <begin position="46"/>
        <end position="66"/>
    </location>
</feature>
<dbReference type="RefSeq" id="WP_117361893.1">
    <property type="nucleotide sequence ID" value="NZ_QURH01001051.1"/>
</dbReference>
<dbReference type="Proteomes" id="UP000261811">
    <property type="component" value="Unassembled WGS sequence"/>
</dbReference>
<evidence type="ECO:0000256" key="7">
    <source>
        <dbReference type="SAM" id="Phobius"/>
    </source>
</evidence>
<evidence type="ECO:0000256" key="5">
    <source>
        <dbReference type="ARBA" id="ARBA00023136"/>
    </source>
</evidence>
<keyword evidence="3 7" id="KW-0812">Transmembrane</keyword>
<feature type="transmembrane region" description="Helical" evidence="7">
    <location>
        <begin position="199"/>
        <end position="218"/>
    </location>
</feature>
<organism evidence="8 9">
    <name type="scientific">Actinomadura logoneensis</name>
    <dbReference type="NCBI Taxonomy" id="2293572"/>
    <lineage>
        <taxon>Bacteria</taxon>
        <taxon>Bacillati</taxon>
        <taxon>Actinomycetota</taxon>
        <taxon>Actinomycetes</taxon>
        <taxon>Streptosporangiales</taxon>
        <taxon>Thermomonosporaceae</taxon>
        <taxon>Actinomadura</taxon>
    </lineage>
</organism>